<feature type="transmembrane region" description="Helical" evidence="12">
    <location>
        <begin position="198"/>
        <end position="215"/>
    </location>
</feature>
<protein>
    <recommendedName>
        <fullName evidence="10">Xylose transport system permease protein XylH</fullName>
    </recommendedName>
</protein>
<evidence type="ECO:0000256" key="2">
    <source>
        <dbReference type="ARBA" id="ARBA00022448"/>
    </source>
</evidence>
<dbReference type="PANTHER" id="PTHR32196">
    <property type="entry name" value="ABC TRANSPORTER PERMEASE PROTEIN YPHD-RELATED-RELATED"/>
    <property type="match status" value="1"/>
</dbReference>
<dbReference type="GO" id="GO:0005886">
    <property type="term" value="C:plasma membrane"/>
    <property type="evidence" value="ECO:0007669"/>
    <property type="project" value="UniProtKB-SubCell"/>
</dbReference>
<dbReference type="GO" id="GO:0022857">
    <property type="term" value="F:transmembrane transporter activity"/>
    <property type="evidence" value="ECO:0007669"/>
    <property type="project" value="InterPro"/>
</dbReference>
<evidence type="ECO:0000313" key="13">
    <source>
        <dbReference type="EMBL" id="TKA12616.1"/>
    </source>
</evidence>
<feature type="transmembrane region" description="Helical" evidence="12">
    <location>
        <begin position="99"/>
        <end position="115"/>
    </location>
</feature>
<reference evidence="13 14" key="1">
    <citation type="submission" date="2019-04" db="EMBL/GenBank/DDBJ databases">
        <title>Streptomyces oryziradicis sp. nov., a novel actinomycete isolated from rhizosphere soil of rice (Oryza sativa L.).</title>
        <authorList>
            <person name="Li C."/>
        </authorList>
    </citation>
    <scope>NUCLEOTIDE SEQUENCE [LARGE SCALE GENOMIC DNA]</scope>
    <source>
        <strain evidence="13 14">NEAU-C40</strain>
    </source>
</reference>
<evidence type="ECO:0000256" key="8">
    <source>
        <dbReference type="ARBA" id="ARBA00023136"/>
    </source>
</evidence>
<dbReference type="NCBIfam" id="NF040906">
    <property type="entry name" value="GguB"/>
    <property type="match status" value="1"/>
</dbReference>
<organism evidence="13 14">
    <name type="scientific">Actinacidiphila oryziradicis</name>
    <dbReference type="NCBI Taxonomy" id="2571141"/>
    <lineage>
        <taxon>Bacteria</taxon>
        <taxon>Bacillati</taxon>
        <taxon>Actinomycetota</taxon>
        <taxon>Actinomycetes</taxon>
        <taxon>Kitasatosporales</taxon>
        <taxon>Streptomycetaceae</taxon>
        <taxon>Actinacidiphila</taxon>
    </lineage>
</organism>
<keyword evidence="7 12" id="KW-1133">Transmembrane helix</keyword>
<dbReference type="PANTHER" id="PTHR32196:SF32">
    <property type="entry name" value="XYLOSE TRANSPORT SYSTEM PERMEASE PROTEIN XYLH"/>
    <property type="match status" value="1"/>
</dbReference>
<evidence type="ECO:0000256" key="1">
    <source>
        <dbReference type="ARBA" id="ARBA00004651"/>
    </source>
</evidence>
<dbReference type="EMBL" id="SUMC01000003">
    <property type="protein sequence ID" value="TKA12616.1"/>
    <property type="molecule type" value="Genomic_DNA"/>
</dbReference>
<dbReference type="Pfam" id="PF02653">
    <property type="entry name" value="BPD_transp_2"/>
    <property type="match status" value="1"/>
</dbReference>
<evidence type="ECO:0000256" key="3">
    <source>
        <dbReference type="ARBA" id="ARBA00022475"/>
    </source>
</evidence>
<evidence type="ECO:0000313" key="14">
    <source>
        <dbReference type="Proteomes" id="UP000305778"/>
    </source>
</evidence>
<keyword evidence="5" id="KW-0762">Sugar transport</keyword>
<dbReference type="AlphaFoldDB" id="A0A4U0SRN7"/>
<evidence type="ECO:0000256" key="9">
    <source>
        <dbReference type="ARBA" id="ARBA00035611"/>
    </source>
</evidence>
<accession>A0A4U0SRN7</accession>
<comment type="subcellular location">
    <subcellularLocation>
        <location evidence="1">Cell membrane</location>
        <topology evidence="1">Multi-pass membrane protein</topology>
    </subcellularLocation>
</comment>
<keyword evidence="2" id="KW-0813">Transport</keyword>
<feature type="transmembrane region" description="Helical" evidence="12">
    <location>
        <begin position="261"/>
        <end position="279"/>
    </location>
</feature>
<feature type="transmembrane region" description="Helical" evidence="12">
    <location>
        <begin position="121"/>
        <end position="138"/>
    </location>
</feature>
<evidence type="ECO:0000256" key="10">
    <source>
        <dbReference type="ARBA" id="ARBA00035686"/>
    </source>
</evidence>
<keyword evidence="4" id="KW-0997">Cell inner membrane</keyword>
<proteinExistence type="predicted"/>
<name>A0A4U0SRN7_9ACTN</name>
<keyword evidence="6 12" id="KW-0812">Transmembrane</keyword>
<feature type="transmembrane region" description="Helical" evidence="12">
    <location>
        <begin position="308"/>
        <end position="329"/>
    </location>
</feature>
<evidence type="ECO:0000256" key="11">
    <source>
        <dbReference type="SAM" id="MobiDB-lite"/>
    </source>
</evidence>
<keyword evidence="14" id="KW-1185">Reference proteome</keyword>
<evidence type="ECO:0000256" key="6">
    <source>
        <dbReference type="ARBA" id="ARBA00022692"/>
    </source>
</evidence>
<comment type="function">
    <text evidence="9">Part of the binding-protein-dependent transport system for D-xylose. Probably responsible for the translocation of the substrate across the membrane.</text>
</comment>
<sequence>MSSPVKTDTEDTVAGPPADGNGSGTSIAGVLMQAMRNNVRQYGMIVALAVIVVLFQIWTGGTLLEPLNVTNLISQNGYILILAIGMMIVIIAGHIDLSVGSLAAFVGAVAAVLMINHHWPWPLALVVSLIIGAASGAWQGFWIAYIGVPAFIVTLAGMLVFRGATQILLQGQSLAPFPDGFTKISSGFLPAVGPNTNYHNLTLLLGLALIVFILFQEFRNRRQQANYDLDVLPFGLFLVKCAAIVATISVFTMLLASYQGFPIVLLILAALLIIFGFVMRNTVIGRHVYALGGNQAAAKLSGVKNKRVTFLIFVNMGLLSALAGLIVAARLNSGTPSAGINFELEAISAAFIGGASASGGVGTVLGAIIGGLVLGVLNNGMSILGVGSDWQQVIKGLVLLAAVGFDVYNKRKVGS</sequence>
<feature type="transmembrane region" description="Helical" evidence="12">
    <location>
        <begin position="236"/>
        <end position="255"/>
    </location>
</feature>
<evidence type="ECO:0000256" key="7">
    <source>
        <dbReference type="ARBA" id="ARBA00022989"/>
    </source>
</evidence>
<dbReference type="OrthoDB" id="3468954at2"/>
<keyword evidence="8 12" id="KW-0472">Membrane</keyword>
<feature type="transmembrane region" description="Helical" evidence="12">
    <location>
        <begin position="73"/>
        <end position="92"/>
    </location>
</feature>
<gene>
    <name evidence="13" type="ORF">FCI23_04290</name>
</gene>
<feature type="region of interest" description="Disordered" evidence="11">
    <location>
        <begin position="1"/>
        <end position="21"/>
    </location>
</feature>
<dbReference type="RefSeq" id="WP_136722093.1">
    <property type="nucleotide sequence ID" value="NZ_SUMC01000003.1"/>
</dbReference>
<evidence type="ECO:0000256" key="12">
    <source>
        <dbReference type="SAM" id="Phobius"/>
    </source>
</evidence>
<feature type="transmembrane region" description="Helical" evidence="12">
    <location>
        <begin position="42"/>
        <end position="61"/>
    </location>
</feature>
<feature type="transmembrane region" description="Helical" evidence="12">
    <location>
        <begin position="145"/>
        <end position="169"/>
    </location>
</feature>
<dbReference type="CDD" id="cd06579">
    <property type="entry name" value="TM_PBP1_transp_AraH_like"/>
    <property type="match status" value="1"/>
</dbReference>
<dbReference type="InterPro" id="IPR001851">
    <property type="entry name" value="ABC_transp_permease"/>
</dbReference>
<keyword evidence="3" id="KW-1003">Cell membrane</keyword>
<evidence type="ECO:0000256" key="4">
    <source>
        <dbReference type="ARBA" id="ARBA00022519"/>
    </source>
</evidence>
<feature type="transmembrane region" description="Helical" evidence="12">
    <location>
        <begin position="349"/>
        <end position="377"/>
    </location>
</feature>
<comment type="caution">
    <text evidence="13">The sequence shown here is derived from an EMBL/GenBank/DDBJ whole genome shotgun (WGS) entry which is preliminary data.</text>
</comment>
<dbReference type="Proteomes" id="UP000305778">
    <property type="component" value="Unassembled WGS sequence"/>
</dbReference>
<evidence type="ECO:0000256" key="5">
    <source>
        <dbReference type="ARBA" id="ARBA00022597"/>
    </source>
</evidence>